<evidence type="ECO:0000259" key="13">
    <source>
        <dbReference type="Pfam" id="PF16113"/>
    </source>
</evidence>
<dbReference type="AlphaFoldDB" id="A0A975BPW0"/>
<dbReference type="Proteomes" id="UP000663722">
    <property type="component" value="Chromosome"/>
</dbReference>
<evidence type="ECO:0000256" key="2">
    <source>
        <dbReference type="ARBA" id="ARBA00008750"/>
    </source>
</evidence>
<protein>
    <recommendedName>
        <fullName evidence="4">enoyl-CoA hydratase</fullName>
        <ecNumber evidence="4">4.2.1.17</ecNumber>
    </recommendedName>
</protein>
<evidence type="ECO:0000313" key="15">
    <source>
        <dbReference type="Proteomes" id="UP000663722"/>
    </source>
</evidence>
<keyword evidence="6" id="KW-0520">NAD</keyword>
<feature type="domain" description="3-hydroxyacyl-CoA dehydrogenase C-terminal" evidence="11">
    <location>
        <begin position="293"/>
        <end position="359"/>
    </location>
</feature>
<dbReference type="GO" id="GO:0006635">
    <property type="term" value="P:fatty acid beta-oxidation"/>
    <property type="evidence" value="ECO:0007669"/>
    <property type="project" value="TreeGrafter"/>
</dbReference>
<keyword evidence="8" id="KW-0456">Lyase</keyword>
<feature type="domain" description="Enoyl-CoA hydratase/isomerase" evidence="13">
    <location>
        <begin position="382"/>
        <end position="668"/>
    </location>
</feature>
<evidence type="ECO:0000256" key="8">
    <source>
        <dbReference type="ARBA" id="ARBA00023239"/>
    </source>
</evidence>
<dbReference type="Pfam" id="PF02737">
    <property type="entry name" value="3HCDH_N"/>
    <property type="match status" value="1"/>
</dbReference>
<keyword evidence="9" id="KW-0511">Multifunctional enzyme</keyword>
<comment type="similarity">
    <text evidence="2">In the N-terminal section; belongs to the enoyl-CoA hydratase/isomerase family.</text>
</comment>
<comment type="similarity">
    <text evidence="3">Belongs to the 3-hydroxyacyl-CoA dehydrogenase family.</text>
</comment>
<keyword evidence="15" id="KW-1185">Reference proteome</keyword>
<dbReference type="GO" id="GO:0070403">
    <property type="term" value="F:NAD+ binding"/>
    <property type="evidence" value="ECO:0007669"/>
    <property type="project" value="InterPro"/>
</dbReference>
<evidence type="ECO:0000256" key="3">
    <source>
        <dbReference type="ARBA" id="ARBA00009463"/>
    </source>
</evidence>
<reference evidence="14" key="1">
    <citation type="journal article" date="2021" name="Microb. Physiol.">
        <title>Proteogenomic Insights into the Physiology of Marine, Sulfate-Reducing, Filamentous Desulfonema limicola and Desulfonema magnum.</title>
        <authorList>
            <person name="Schnaars V."/>
            <person name="Wohlbrand L."/>
            <person name="Scheve S."/>
            <person name="Hinrichs C."/>
            <person name="Reinhardt R."/>
            <person name="Rabus R."/>
        </authorList>
    </citation>
    <scope>NUCLEOTIDE SEQUENCE</scope>
    <source>
        <strain evidence="14">4be13</strain>
    </source>
</reference>
<dbReference type="GO" id="GO:0004300">
    <property type="term" value="F:enoyl-CoA hydratase activity"/>
    <property type="evidence" value="ECO:0007669"/>
    <property type="project" value="UniProtKB-EC"/>
</dbReference>
<accession>A0A975BPW0</accession>
<dbReference type="Gene3D" id="3.40.50.720">
    <property type="entry name" value="NAD(P)-binding Rossmann-like Domain"/>
    <property type="match status" value="1"/>
</dbReference>
<dbReference type="EC" id="4.2.1.17" evidence="4"/>
<dbReference type="InterPro" id="IPR013328">
    <property type="entry name" value="6PGD_dom2"/>
</dbReference>
<dbReference type="InterPro" id="IPR006176">
    <property type="entry name" value="3-OHacyl-CoA_DH_NAD-bd"/>
</dbReference>
<dbReference type="Gene3D" id="1.10.12.10">
    <property type="entry name" value="Lyase 2-enoyl-coa Hydratase, Chain A, domain 2"/>
    <property type="match status" value="1"/>
</dbReference>
<organism evidence="14 15">
    <name type="scientific">Desulfonema magnum</name>
    <dbReference type="NCBI Taxonomy" id="45655"/>
    <lineage>
        <taxon>Bacteria</taxon>
        <taxon>Pseudomonadati</taxon>
        <taxon>Thermodesulfobacteriota</taxon>
        <taxon>Desulfobacteria</taxon>
        <taxon>Desulfobacterales</taxon>
        <taxon>Desulfococcaceae</taxon>
        <taxon>Desulfonema</taxon>
    </lineage>
</organism>
<dbReference type="InterPro" id="IPR036291">
    <property type="entry name" value="NAD(P)-bd_dom_sf"/>
</dbReference>
<dbReference type="GO" id="GO:0016853">
    <property type="term" value="F:isomerase activity"/>
    <property type="evidence" value="ECO:0007669"/>
    <property type="project" value="UniProtKB-KW"/>
</dbReference>
<dbReference type="SUPFAM" id="SSF48179">
    <property type="entry name" value="6-phosphogluconate dehydrogenase C-terminal domain-like"/>
    <property type="match status" value="2"/>
</dbReference>
<dbReference type="RefSeq" id="WP_207678094.1">
    <property type="nucleotide sequence ID" value="NZ_CP061800.1"/>
</dbReference>
<keyword evidence="7" id="KW-0413">Isomerase</keyword>
<evidence type="ECO:0000256" key="7">
    <source>
        <dbReference type="ARBA" id="ARBA00023235"/>
    </source>
</evidence>
<evidence type="ECO:0000259" key="12">
    <source>
        <dbReference type="Pfam" id="PF02737"/>
    </source>
</evidence>
<dbReference type="EMBL" id="CP061800">
    <property type="protein sequence ID" value="QTA89506.1"/>
    <property type="molecule type" value="Genomic_DNA"/>
</dbReference>
<dbReference type="PROSITE" id="PS00067">
    <property type="entry name" value="3HCDH"/>
    <property type="match status" value="1"/>
</dbReference>
<dbReference type="KEGG" id="dmm:dnm_055620"/>
<evidence type="ECO:0000259" key="11">
    <source>
        <dbReference type="Pfam" id="PF00725"/>
    </source>
</evidence>
<evidence type="ECO:0000256" key="10">
    <source>
        <dbReference type="ARBA" id="ARBA00049556"/>
    </source>
</evidence>
<dbReference type="SUPFAM" id="SSF52096">
    <property type="entry name" value="ClpP/crotonase"/>
    <property type="match status" value="1"/>
</dbReference>
<dbReference type="InterPro" id="IPR006108">
    <property type="entry name" value="3HC_DH_C"/>
</dbReference>
<comment type="catalytic activity">
    <reaction evidence="10">
        <text>a (3S)-3-hydroxyacyl-CoA + NAD(+) = a 3-oxoacyl-CoA + NADH + H(+)</text>
        <dbReference type="Rhea" id="RHEA:22432"/>
        <dbReference type="ChEBI" id="CHEBI:15378"/>
        <dbReference type="ChEBI" id="CHEBI:57318"/>
        <dbReference type="ChEBI" id="CHEBI:57540"/>
        <dbReference type="ChEBI" id="CHEBI:57945"/>
        <dbReference type="ChEBI" id="CHEBI:90726"/>
        <dbReference type="EC" id="1.1.1.35"/>
    </reaction>
</comment>
<keyword evidence="5" id="KW-0560">Oxidoreductase</keyword>
<dbReference type="Pfam" id="PF16113">
    <property type="entry name" value="ECH_2"/>
    <property type="match status" value="1"/>
</dbReference>
<dbReference type="InterPro" id="IPR045004">
    <property type="entry name" value="ECH_dom"/>
</dbReference>
<dbReference type="InterPro" id="IPR006180">
    <property type="entry name" value="3-OHacyl-CoA_DH_CS"/>
</dbReference>
<feature type="domain" description="3-hydroxyacyl-CoA dehydrogenase C-terminal" evidence="11">
    <location>
        <begin position="187"/>
        <end position="267"/>
    </location>
</feature>
<dbReference type="Pfam" id="PF00725">
    <property type="entry name" value="3HCDH"/>
    <property type="match status" value="2"/>
</dbReference>
<evidence type="ECO:0000256" key="5">
    <source>
        <dbReference type="ARBA" id="ARBA00023002"/>
    </source>
</evidence>
<dbReference type="PANTHER" id="PTHR23309">
    <property type="entry name" value="3-HYDROXYACYL-COA DEHYROGENASE"/>
    <property type="match status" value="1"/>
</dbReference>
<dbReference type="SUPFAM" id="SSF51735">
    <property type="entry name" value="NAD(P)-binding Rossmann-fold domains"/>
    <property type="match status" value="1"/>
</dbReference>
<dbReference type="InterPro" id="IPR018376">
    <property type="entry name" value="Enoyl-CoA_hyd/isom_CS"/>
</dbReference>
<dbReference type="Gene3D" id="1.10.1040.10">
    <property type="entry name" value="N-(1-d-carboxylethyl)-l-norvaline Dehydrogenase, domain 2"/>
    <property type="match status" value="2"/>
</dbReference>
<evidence type="ECO:0000256" key="4">
    <source>
        <dbReference type="ARBA" id="ARBA00012076"/>
    </source>
</evidence>
<dbReference type="Gene3D" id="3.90.226.10">
    <property type="entry name" value="2-enoyl-CoA Hydratase, Chain A, domain 1"/>
    <property type="match status" value="1"/>
</dbReference>
<dbReference type="FunFam" id="3.40.50.720:FF:000009">
    <property type="entry name" value="Fatty oxidation complex, alpha subunit"/>
    <property type="match status" value="1"/>
</dbReference>
<dbReference type="CDD" id="cd06558">
    <property type="entry name" value="crotonase-like"/>
    <property type="match status" value="1"/>
</dbReference>
<dbReference type="PROSITE" id="PS00166">
    <property type="entry name" value="ENOYL_COA_HYDRATASE"/>
    <property type="match status" value="1"/>
</dbReference>
<dbReference type="InterPro" id="IPR008927">
    <property type="entry name" value="6-PGluconate_DH-like_C_sf"/>
</dbReference>
<name>A0A975BPW0_9BACT</name>
<feature type="domain" description="3-hydroxyacyl-CoA dehydrogenase NAD binding" evidence="12">
    <location>
        <begin position="6"/>
        <end position="184"/>
    </location>
</feature>
<dbReference type="InterPro" id="IPR014748">
    <property type="entry name" value="Enoyl-CoA_hydra_C"/>
</dbReference>
<dbReference type="GO" id="GO:0003857">
    <property type="term" value="F:(3S)-3-hydroxyacyl-CoA dehydrogenase (NAD+) activity"/>
    <property type="evidence" value="ECO:0007669"/>
    <property type="project" value="UniProtKB-EC"/>
</dbReference>
<evidence type="ECO:0000256" key="9">
    <source>
        <dbReference type="ARBA" id="ARBA00023268"/>
    </source>
</evidence>
<sequence length="679" mass="74141">MSKINKIGVIGAGNMGSGIAQKIVQEGINVVMIDMKDEFVERGMTNIKNTLRQGVERKIFTQEQVDATLSRLTGTTDFNAVADADIIVEAVFEDKQVKSDLFKKLDGICSEKTILATNTSSFFVKDFAGQVSRPDRFIGLHYFFHPAKNRLLEVIPHDGTSQETIDKCMLAAKLHGKTPILVKDAPGFVVNRFFVPFLNEAARMLGEGFADIPTIEEAGKRAFKTGMGPFQLMNVTGVPIALHAETTLGDELGAFYAPAEKLRAQVEKAENWNLDGEADESKVQEVMDRFYGVCLGISAALVDEGVASIEDTDRGAKIGLRWLTGPFEIMNEIGIDKTYEVVEAITKKYPDFKMPETLKKQKEIGKPFDFKVVDLDVKDGIARILINRPEAMNALNEAVFAQLEERFSEAEKNPDVKGIVFEGAGKAFVAGADIRYFVQNIKANKIPDTAAFTRKGHELLLRIENCEKLTIALLDGLSLGGGSELALSCQAILATPAGSMGFPETGIGIYPGLGGMLRFTRHAGPELAKYYTFTGATLSAKDAYELGIVTKLVDASDVESAIASLVSEGKFDKYREREIPEKFKPLAQMCTAENVEKLLSGKRPEGVPEDLAAKTAKIIGFKAPLTLKFATEIIDEQMGKSMADAVEVELGRLEEIFSTADALEGLSSLGRKRPEFKGA</sequence>
<dbReference type="PANTHER" id="PTHR23309:SF49">
    <property type="entry name" value="PEROXISOMAL BIFUNCTIONAL ENZYME"/>
    <property type="match status" value="1"/>
</dbReference>
<gene>
    <name evidence="14" type="ORF">dnm_055620</name>
</gene>
<evidence type="ECO:0000256" key="1">
    <source>
        <dbReference type="ARBA" id="ARBA00005254"/>
    </source>
</evidence>
<proteinExistence type="inferred from homology"/>
<evidence type="ECO:0000256" key="6">
    <source>
        <dbReference type="ARBA" id="ARBA00023027"/>
    </source>
</evidence>
<dbReference type="InterPro" id="IPR029045">
    <property type="entry name" value="ClpP/crotonase-like_dom_sf"/>
</dbReference>
<comment type="similarity">
    <text evidence="1">Belongs to the enoyl-CoA hydratase/isomerase family.</text>
</comment>
<evidence type="ECO:0000313" key="14">
    <source>
        <dbReference type="EMBL" id="QTA89506.1"/>
    </source>
</evidence>